<proteinExistence type="predicted"/>
<accession>A0ACC0UHC6</accession>
<dbReference type="EMBL" id="JAGFNK010000028">
    <property type="protein sequence ID" value="KAI9511046.1"/>
    <property type="molecule type" value="Genomic_DNA"/>
</dbReference>
<evidence type="ECO:0000313" key="1">
    <source>
        <dbReference type="EMBL" id="KAI9511046.1"/>
    </source>
</evidence>
<organism evidence="1 2">
    <name type="scientific">Russula earlei</name>
    <dbReference type="NCBI Taxonomy" id="71964"/>
    <lineage>
        <taxon>Eukaryota</taxon>
        <taxon>Fungi</taxon>
        <taxon>Dikarya</taxon>
        <taxon>Basidiomycota</taxon>
        <taxon>Agaricomycotina</taxon>
        <taxon>Agaricomycetes</taxon>
        <taxon>Russulales</taxon>
        <taxon>Russulaceae</taxon>
        <taxon>Russula</taxon>
    </lineage>
</organism>
<gene>
    <name evidence="1" type="ORF">F5148DRAFT_1174259</name>
</gene>
<dbReference type="Proteomes" id="UP001207468">
    <property type="component" value="Unassembled WGS sequence"/>
</dbReference>
<protein>
    <submittedName>
        <fullName evidence="1">Alpha/beta-hydrolase</fullName>
    </submittedName>
</protein>
<keyword evidence="2" id="KW-1185">Reference proteome</keyword>
<sequence length="726" mass="79827">MATSTESTSDSWYTDLSSIPAYASARFLSDKIVQVASSSQDHTRNAKRTTSKTFFVKSNRSDGTFTVIASPAQDVSPEVIASAISPSGKLTAILRETNSGDKRRFVEIWEGERLEAAINVTKAHGVFYKDDQLSTLAFSPSETSLVYTAEANAPENQGDDPFSKFRFLPDYGEGYVGRKRPTLFVARWVPNAETVDVLSGGHRRTVVQGICVPKTMCNSEISFGQAQFLADDRLLATSYEYTEDGKRLGIRACFNRPTAIWELKLALEVVALEQSDTLIAISATKISDPRRASCSPRPIPGSSAVLWLSHELGGPHASCFSLHKFDLQAREATTHIPVIDKIQDDFMDGFAGLYTETFLARPFVRLGGRVYLLTRTSQCSRLEVILVDLEQPETVIQLTPAESGEDLWSWSPLATDSRKWVLASRSAPTVPNELVLGRLEEHGGRPKVTWQVIEMPSLTPRVESALRELRATVVPIQDRYPVETVLIEPKRRRGQPLMTVIHGGPHGHVPTAFNPSLAAYALQGYTLNVPNYTGSTGFGDIYVQELIGKCGSLDVEDVKATVDHLVREGKGEHGPGKQFVTGGSHGGFLTAHLIGQYPDTFSAAVLRNPVICSQPASTDIPDWYFFEFGVRPSTESEQMTPALYAQLYPSSPIAHVRNVKAPVLLLLGVEDRRVVNVQGKTFFHALRGLGKKVELLMFEGEGHALDGVEAARVGWDVTIDWFDKAV</sequence>
<name>A0ACC0UHC6_9AGAM</name>
<evidence type="ECO:0000313" key="2">
    <source>
        <dbReference type="Proteomes" id="UP001207468"/>
    </source>
</evidence>
<reference evidence="1" key="1">
    <citation type="submission" date="2021-03" db="EMBL/GenBank/DDBJ databases">
        <title>Evolutionary priming and transition to the ectomycorrhizal habit in an iconic lineage of mushroom-forming fungi: is preadaptation a requirement?</title>
        <authorList>
            <consortium name="DOE Joint Genome Institute"/>
            <person name="Looney B.P."/>
            <person name="Miyauchi S."/>
            <person name="Morin E."/>
            <person name="Drula E."/>
            <person name="Courty P.E."/>
            <person name="Chicoki N."/>
            <person name="Fauchery L."/>
            <person name="Kohler A."/>
            <person name="Kuo A."/>
            <person name="LaButti K."/>
            <person name="Pangilinan J."/>
            <person name="Lipzen A."/>
            <person name="Riley R."/>
            <person name="Andreopoulos W."/>
            <person name="He G."/>
            <person name="Johnson J."/>
            <person name="Barry K.W."/>
            <person name="Grigoriev I.V."/>
            <person name="Nagy L."/>
            <person name="Hibbett D."/>
            <person name="Henrissat B."/>
            <person name="Matheny P.B."/>
            <person name="Labbe J."/>
            <person name="Martin A.F."/>
        </authorList>
    </citation>
    <scope>NUCLEOTIDE SEQUENCE</scope>
    <source>
        <strain evidence="1">BPL698</strain>
    </source>
</reference>
<comment type="caution">
    <text evidence="1">The sequence shown here is derived from an EMBL/GenBank/DDBJ whole genome shotgun (WGS) entry which is preliminary data.</text>
</comment>